<protein>
    <submittedName>
        <fullName evidence="2">Uncharacterized protein</fullName>
    </submittedName>
</protein>
<gene>
    <name evidence="2" type="ORF">KDU71_11050</name>
</gene>
<dbReference type="InterPro" id="IPR036390">
    <property type="entry name" value="WH_DNA-bd_sf"/>
</dbReference>
<accession>A0A941F5J8</accession>
<comment type="caution">
    <text evidence="2">The sequence shown here is derived from an EMBL/GenBank/DDBJ whole genome shotgun (WGS) entry which is preliminary data.</text>
</comment>
<feature type="region of interest" description="Disordered" evidence="1">
    <location>
        <begin position="211"/>
        <end position="238"/>
    </location>
</feature>
<name>A0A941F5J8_9BACT</name>
<evidence type="ECO:0000313" key="3">
    <source>
        <dbReference type="Proteomes" id="UP000679220"/>
    </source>
</evidence>
<dbReference type="AlphaFoldDB" id="A0A941F5J8"/>
<dbReference type="SUPFAM" id="SSF46785">
    <property type="entry name" value="Winged helix' DNA-binding domain"/>
    <property type="match status" value="1"/>
</dbReference>
<dbReference type="RefSeq" id="WP_212190779.1">
    <property type="nucleotide sequence ID" value="NZ_JAGTAR010000015.1"/>
</dbReference>
<reference evidence="2" key="1">
    <citation type="journal article" date="2018" name="Int. J. Syst. Evol. Microbiol.">
        <title>Carboxylicivirga sediminis sp. nov., isolated from coastal sediment.</title>
        <authorList>
            <person name="Wang F.Q."/>
            <person name="Ren L.H."/>
            <person name="Zou R.J."/>
            <person name="Sun Y.Z."/>
            <person name="Liu X.J."/>
            <person name="Jiang F."/>
            <person name="Liu L.J."/>
        </authorList>
    </citation>
    <scope>NUCLEOTIDE SEQUENCE</scope>
    <source>
        <strain evidence="2">JR1</strain>
    </source>
</reference>
<dbReference type="Proteomes" id="UP000679220">
    <property type="component" value="Unassembled WGS sequence"/>
</dbReference>
<keyword evidence="3" id="KW-1185">Reference proteome</keyword>
<organism evidence="2 3">
    <name type="scientific">Carboxylicivirga sediminis</name>
    <dbReference type="NCBI Taxonomy" id="2006564"/>
    <lineage>
        <taxon>Bacteria</taxon>
        <taxon>Pseudomonadati</taxon>
        <taxon>Bacteroidota</taxon>
        <taxon>Bacteroidia</taxon>
        <taxon>Marinilabiliales</taxon>
        <taxon>Marinilabiliaceae</taxon>
        <taxon>Carboxylicivirga</taxon>
    </lineage>
</organism>
<feature type="compositionally biased region" description="Polar residues" evidence="1">
    <location>
        <begin position="115"/>
        <end position="132"/>
    </location>
</feature>
<evidence type="ECO:0000256" key="1">
    <source>
        <dbReference type="SAM" id="MobiDB-lite"/>
    </source>
</evidence>
<sequence>MSVINNSNGWVSVHRTLTSSSLWLSEKFTRGQAWVDMILLTNHSAGYIRVRGIRVPLARGQLGWSQKTLAERWGWSRDKVKRFLNELESDGMISQQNSKLTSILTIVNYDHYQNNQHQTGNRPTSNQHQTDTNNKVNKENKVNNENGEFTPPSLETIISFFLENVSSKVEAEKFTNHYTGNGWMMGSSKMQNWKSAAKNWIICSPSFNQTKATSHETNKNRSQKSANRTEEPKLTRTEQAKQNLLASVAAMDDRLL</sequence>
<dbReference type="EMBL" id="JAGTAR010000015">
    <property type="protein sequence ID" value="MBR8536095.1"/>
    <property type="molecule type" value="Genomic_DNA"/>
</dbReference>
<proteinExistence type="predicted"/>
<feature type="compositionally biased region" description="Basic and acidic residues" evidence="1">
    <location>
        <begin position="227"/>
        <end position="238"/>
    </location>
</feature>
<evidence type="ECO:0000313" key="2">
    <source>
        <dbReference type="EMBL" id="MBR8536095.1"/>
    </source>
</evidence>
<feature type="region of interest" description="Disordered" evidence="1">
    <location>
        <begin position="115"/>
        <end position="149"/>
    </location>
</feature>
<reference evidence="2" key="2">
    <citation type="submission" date="2021-04" db="EMBL/GenBank/DDBJ databases">
        <authorList>
            <person name="Zhang T."/>
            <person name="Zhang Y."/>
            <person name="Lu D."/>
            <person name="Zuo D."/>
            <person name="Du Z."/>
        </authorList>
    </citation>
    <scope>NUCLEOTIDE SEQUENCE</scope>
    <source>
        <strain evidence="2">JR1</strain>
    </source>
</reference>